<dbReference type="InParanoid" id="F0V852"/>
<name>F0V852_NEOCL</name>
<feature type="region of interest" description="Disordered" evidence="1">
    <location>
        <begin position="310"/>
        <end position="336"/>
    </location>
</feature>
<reference evidence="4" key="3">
    <citation type="journal article" date="2012" name="PLoS Pathog.">
        <title>Comparative genomics of the apicomplexan parasites Toxoplasma gondii and Neospora caninum: Coccidia differing in host range and transmission strategy.</title>
        <authorList>
            <person name="Reid A.J."/>
            <person name="Vermont S.J."/>
            <person name="Cotton J.A."/>
            <person name="Harris D."/>
            <person name="Hill-Cawthorne G.A."/>
            <person name="Konen-Waisman S."/>
            <person name="Latham S.M."/>
            <person name="Mourier T."/>
            <person name="Norton R."/>
            <person name="Quail M.A."/>
            <person name="Sanders M."/>
            <person name="Shanmugam D."/>
            <person name="Sohal A."/>
            <person name="Wasmuth J.D."/>
            <person name="Brunk B."/>
            <person name="Grigg M.E."/>
            <person name="Howard J.C."/>
            <person name="Parkinson J."/>
            <person name="Roos D.S."/>
            <person name="Trees A.J."/>
            <person name="Berriman M."/>
            <person name="Pain A."/>
            <person name="Wastling J.M."/>
        </authorList>
    </citation>
    <scope>NUCLEOTIDE SEQUENCE [LARGE SCALE GENOMIC DNA]</scope>
    <source>
        <strain evidence="4">Liverpool</strain>
    </source>
</reference>
<organism evidence="2 4">
    <name type="scientific">Neospora caninum (strain Liverpool)</name>
    <dbReference type="NCBI Taxonomy" id="572307"/>
    <lineage>
        <taxon>Eukaryota</taxon>
        <taxon>Sar</taxon>
        <taxon>Alveolata</taxon>
        <taxon>Apicomplexa</taxon>
        <taxon>Conoidasida</taxon>
        <taxon>Coccidia</taxon>
        <taxon>Eucoccidiorida</taxon>
        <taxon>Eimeriorina</taxon>
        <taxon>Sarcocystidae</taxon>
        <taxon>Neospora</taxon>
    </lineage>
</organism>
<proteinExistence type="predicted"/>
<evidence type="ECO:0000256" key="1">
    <source>
        <dbReference type="SAM" id="MobiDB-lite"/>
    </source>
</evidence>
<reference evidence="2" key="1">
    <citation type="submission" date="2011-02" db="EMBL/GenBank/DDBJ databases">
        <authorList>
            <person name="Aslett M."/>
        </authorList>
    </citation>
    <scope>NUCLEOTIDE SEQUENCE</scope>
    <source>
        <strain evidence="2">Liverpool</strain>
    </source>
</reference>
<reference evidence="2" key="2">
    <citation type="submission" date="2011-03" db="EMBL/GenBank/DDBJ databases">
        <title>Comparative genomics and transcriptomics of Neospora caninum and Toxoplasma gondii.</title>
        <authorList>
            <person name="Reid A.J."/>
            <person name="Sohal A."/>
            <person name="Harris D."/>
            <person name="Quail M."/>
            <person name="Sanders M."/>
            <person name="Berriman M."/>
            <person name="Wastling J.M."/>
            <person name="Pain A."/>
        </authorList>
    </citation>
    <scope>NUCLEOTIDE SEQUENCE</scope>
    <source>
        <strain evidence="2">Liverpool</strain>
    </source>
</reference>
<feature type="region of interest" description="Disordered" evidence="1">
    <location>
        <begin position="1"/>
        <end position="21"/>
    </location>
</feature>
<dbReference type="VEuPathDB" id="ToxoDB:NCLIV_003780"/>
<reference evidence="3" key="4">
    <citation type="journal article" date="2015" name="PLoS ONE">
        <title>Comprehensive Evaluation of Toxoplasma gondii VEG and Neospora caninum LIV Genomes with Tachyzoite Stage Transcriptome and Proteome Defines Novel Transcript Features.</title>
        <authorList>
            <person name="Ramaprasad A."/>
            <person name="Mourier T."/>
            <person name="Naeem R."/>
            <person name="Malas T.B."/>
            <person name="Moussa E."/>
            <person name="Panigrahi A."/>
            <person name="Vermont S.J."/>
            <person name="Otto T.D."/>
            <person name="Wastling J."/>
            <person name="Pain A."/>
        </authorList>
    </citation>
    <scope>NUCLEOTIDE SEQUENCE</scope>
    <source>
        <strain evidence="3">Liverpool</strain>
    </source>
</reference>
<feature type="compositionally biased region" description="Acidic residues" evidence="1">
    <location>
        <begin position="316"/>
        <end position="332"/>
    </location>
</feature>
<dbReference type="AlphaFoldDB" id="F0V852"/>
<gene>
    <name evidence="3" type="ORF">BN1204_003780</name>
    <name evidence="2" type="ORF">NCLIV_003780</name>
</gene>
<dbReference type="eggNOG" id="ENOG502QZG8">
    <property type="taxonomic scope" value="Eukaryota"/>
</dbReference>
<keyword evidence="4" id="KW-1185">Reference proteome</keyword>
<dbReference type="RefSeq" id="XP_003879928.1">
    <property type="nucleotide sequence ID" value="XM_003879879.1"/>
</dbReference>
<dbReference type="EMBL" id="FR823381">
    <property type="protein sequence ID" value="CBZ49893.1"/>
    <property type="molecule type" value="Genomic_DNA"/>
</dbReference>
<evidence type="ECO:0000313" key="2">
    <source>
        <dbReference type="EMBL" id="CBZ49893.1"/>
    </source>
</evidence>
<accession>F0V852</accession>
<protein>
    <submittedName>
        <fullName evidence="2">Uncharacterized protein</fullName>
    </submittedName>
</protein>
<dbReference type="EMBL" id="LN714475">
    <property type="protein sequence ID" value="CEL64480.1"/>
    <property type="molecule type" value="Genomic_DNA"/>
</dbReference>
<dbReference type="OrthoDB" id="331238at2759"/>
<evidence type="ECO:0000313" key="4">
    <source>
        <dbReference type="Proteomes" id="UP000007494"/>
    </source>
</evidence>
<evidence type="ECO:0000313" key="3">
    <source>
        <dbReference type="EMBL" id="CEL64480.1"/>
    </source>
</evidence>
<dbReference type="Proteomes" id="UP000007494">
    <property type="component" value="Chromosome Ib"/>
</dbReference>
<dbReference type="GeneID" id="13445942"/>
<sequence length="454" mass="51398">MWEDSSAAPKSFSGETSRQARRLSYSAAKTLRDEEGDGGVTDPQGVFVDITNANVKGGRTGDTKASAFSITGAHLTETKMAMEAKTSSTKRNINPDCLGIQRMELHGNADKGRIQMCDNNQKRYRRLAIHEVTVSSLKQLFLPRAYFAYQSTRNPVSGHEGSSQKPDRIVTNPNADLTYNQDSFSYRNHHLTLHGKAPLFSPSNSAARQPTTIRPSSALSNIHLDERRERRSKFISFQQLESRFDQLPMKERDDLVNHAASRAISHLEWLYEWQKKYAPSLLLVQQERDLADSASASEDDYEEYVRDVFQGRPDVSGEDDTVAPEDASDAEEDERKRLYHYNGNETKSNSIRVKQHREDMPADEKAESIAEGQALWDETLIKLKRKNIPNITYTVDQVNEDVGIFLERYRDAVWSLPLQQIVNATLNGGIFPELVERQAAAYPDLKRNVECNPE</sequence>
<dbReference type="OMA" id="NEDVGIF"/>